<evidence type="ECO:0000313" key="2">
    <source>
        <dbReference type="Proteomes" id="UP001151760"/>
    </source>
</evidence>
<evidence type="ECO:0000313" key="1">
    <source>
        <dbReference type="EMBL" id="GJT13973.1"/>
    </source>
</evidence>
<sequence>MEVEEEVRKIVVIVEEVEVAKTALVWALHNVLRFGDLVTLLHVFPVNNERSKSRNRKKVRLLRLKGFQLALSFKDIFTSFPKSLHAVAQAVLASQCVQKVIGVFRGSKLSKRKPQKKGARLAYQKVAKEVYEAIKAKTSEGLENTKDVLLRTPVLNVLLVLPEPDGFSVGECWKRKNTRQPLLLKVNDARGARDTLG</sequence>
<keyword evidence="2" id="KW-1185">Reference proteome</keyword>
<dbReference type="EMBL" id="BQNB010013274">
    <property type="protein sequence ID" value="GJT13973.1"/>
    <property type="molecule type" value="Genomic_DNA"/>
</dbReference>
<reference evidence="1" key="2">
    <citation type="submission" date="2022-01" db="EMBL/GenBank/DDBJ databases">
        <authorList>
            <person name="Yamashiro T."/>
            <person name="Shiraishi A."/>
            <person name="Satake H."/>
            <person name="Nakayama K."/>
        </authorList>
    </citation>
    <scope>NUCLEOTIDE SEQUENCE</scope>
</reference>
<gene>
    <name evidence="1" type="ORF">Tco_0861015</name>
</gene>
<reference evidence="1" key="1">
    <citation type="journal article" date="2022" name="Int. J. Mol. Sci.">
        <title>Draft Genome of Tanacetum Coccineum: Genomic Comparison of Closely Related Tanacetum-Family Plants.</title>
        <authorList>
            <person name="Yamashiro T."/>
            <person name="Shiraishi A."/>
            <person name="Nakayama K."/>
            <person name="Satake H."/>
        </authorList>
    </citation>
    <scope>NUCLEOTIDE SEQUENCE</scope>
</reference>
<dbReference type="Proteomes" id="UP001151760">
    <property type="component" value="Unassembled WGS sequence"/>
</dbReference>
<proteinExistence type="predicted"/>
<dbReference type="PANTHER" id="PTHR47848:SF1">
    <property type="entry name" value="ADENINE NUCLEOTIDE ALPHA HYDROLASES-LIKE SUPERFAMILY PROTEIN"/>
    <property type="match status" value="1"/>
</dbReference>
<dbReference type="PANTHER" id="PTHR47848">
    <property type="entry name" value="ADENINE NUCLEOTIDE ALPHA HYDROLASES-LIKE SUPERFAMILY PROTEIN"/>
    <property type="match status" value="1"/>
</dbReference>
<name>A0ABQ5BHF6_9ASTR</name>
<protein>
    <submittedName>
        <fullName evidence="1">Adenine nucleotide alpha hydrolases-like superfamily protein</fullName>
    </submittedName>
</protein>
<organism evidence="1 2">
    <name type="scientific">Tanacetum coccineum</name>
    <dbReference type="NCBI Taxonomy" id="301880"/>
    <lineage>
        <taxon>Eukaryota</taxon>
        <taxon>Viridiplantae</taxon>
        <taxon>Streptophyta</taxon>
        <taxon>Embryophyta</taxon>
        <taxon>Tracheophyta</taxon>
        <taxon>Spermatophyta</taxon>
        <taxon>Magnoliopsida</taxon>
        <taxon>eudicotyledons</taxon>
        <taxon>Gunneridae</taxon>
        <taxon>Pentapetalae</taxon>
        <taxon>asterids</taxon>
        <taxon>campanulids</taxon>
        <taxon>Asterales</taxon>
        <taxon>Asteraceae</taxon>
        <taxon>Asteroideae</taxon>
        <taxon>Anthemideae</taxon>
        <taxon>Anthemidinae</taxon>
        <taxon>Tanacetum</taxon>
    </lineage>
</organism>
<accession>A0ABQ5BHF6</accession>
<comment type="caution">
    <text evidence="1">The sequence shown here is derived from an EMBL/GenBank/DDBJ whole genome shotgun (WGS) entry which is preliminary data.</text>
</comment>